<gene>
    <name evidence="2" type="ORF">CDAR_385841</name>
</gene>
<feature type="compositionally biased region" description="Polar residues" evidence="1">
    <location>
        <begin position="7"/>
        <end position="20"/>
    </location>
</feature>
<feature type="region of interest" description="Disordered" evidence="1">
    <location>
        <begin position="1"/>
        <end position="20"/>
    </location>
</feature>
<evidence type="ECO:0000313" key="2">
    <source>
        <dbReference type="EMBL" id="GIY14846.1"/>
    </source>
</evidence>
<reference evidence="2 3" key="1">
    <citation type="submission" date="2021-06" db="EMBL/GenBank/DDBJ databases">
        <title>Caerostris darwini draft genome.</title>
        <authorList>
            <person name="Kono N."/>
            <person name="Arakawa K."/>
        </authorList>
    </citation>
    <scope>NUCLEOTIDE SEQUENCE [LARGE SCALE GENOMIC DNA]</scope>
</reference>
<dbReference type="AlphaFoldDB" id="A0AAV4R3G1"/>
<protein>
    <submittedName>
        <fullName evidence="2">Uncharacterized protein</fullName>
    </submittedName>
</protein>
<proteinExistence type="predicted"/>
<dbReference type="EMBL" id="BPLQ01005414">
    <property type="protein sequence ID" value="GIY14846.1"/>
    <property type="molecule type" value="Genomic_DNA"/>
</dbReference>
<name>A0AAV4R3G1_9ARAC</name>
<sequence length="109" mass="12684">MKREGFSYQSKQLRAKQESLTTNWHRENLLTRNHEHLSPISEAKEAKKNRRILDDEGWLSPSLLASIKNQPPNEEKRLLLPIKAVESKTRSSHRKLAPGEAFDTFNMFT</sequence>
<organism evidence="2 3">
    <name type="scientific">Caerostris darwini</name>
    <dbReference type="NCBI Taxonomy" id="1538125"/>
    <lineage>
        <taxon>Eukaryota</taxon>
        <taxon>Metazoa</taxon>
        <taxon>Ecdysozoa</taxon>
        <taxon>Arthropoda</taxon>
        <taxon>Chelicerata</taxon>
        <taxon>Arachnida</taxon>
        <taxon>Araneae</taxon>
        <taxon>Araneomorphae</taxon>
        <taxon>Entelegynae</taxon>
        <taxon>Araneoidea</taxon>
        <taxon>Araneidae</taxon>
        <taxon>Caerostris</taxon>
    </lineage>
</organism>
<evidence type="ECO:0000256" key="1">
    <source>
        <dbReference type="SAM" id="MobiDB-lite"/>
    </source>
</evidence>
<accession>A0AAV4R3G1</accession>
<keyword evidence="3" id="KW-1185">Reference proteome</keyword>
<comment type="caution">
    <text evidence="2">The sequence shown here is derived from an EMBL/GenBank/DDBJ whole genome shotgun (WGS) entry which is preliminary data.</text>
</comment>
<evidence type="ECO:0000313" key="3">
    <source>
        <dbReference type="Proteomes" id="UP001054837"/>
    </source>
</evidence>
<dbReference type="Proteomes" id="UP001054837">
    <property type="component" value="Unassembled WGS sequence"/>
</dbReference>